<feature type="compositionally biased region" description="Polar residues" evidence="1">
    <location>
        <begin position="102"/>
        <end position="115"/>
    </location>
</feature>
<feature type="compositionally biased region" description="Low complexity" evidence="1">
    <location>
        <begin position="201"/>
        <end position="210"/>
    </location>
</feature>
<feature type="compositionally biased region" description="Basic residues" evidence="1">
    <location>
        <begin position="158"/>
        <end position="177"/>
    </location>
</feature>
<feature type="non-terminal residue" evidence="2">
    <location>
        <position position="226"/>
    </location>
</feature>
<feature type="region of interest" description="Disordered" evidence="1">
    <location>
        <begin position="79"/>
        <end position="122"/>
    </location>
</feature>
<evidence type="ECO:0000256" key="1">
    <source>
        <dbReference type="SAM" id="MobiDB-lite"/>
    </source>
</evidence>
<dbReference type="Proteomes" id="UP001215280">
    <property type="component" value="Unassembled WGS sequence"/>
</dbReference>
<dbReference type="AlphaFoldDB" id="A0AAD7I3K4"/>
<evidence type="ECO:0000313" key="3">
    <source>
        <dbReference type="Proteomes" id="UP001215280"/>
    </source>
</evidence>
<reference evidence="2" key="1">
    <citation type="submission" date="2023-03" db="EMBL/GenBank/DDBJ databases">
        <title>Massive genome expansion in bonnet fungi (Mycena s.s.) driven by repeated elements and novel gene families across ecological guilds.</title>
        <authorList>
            <consortium name="Lawrence Berkeley National Laboratory"/>
            <person name="Harder C.B."/>
            <person name="Miyauchi S."/>
            <person name="Viragh M."/>
            <person name="Kuo A."/>
            <person name="Thoen E."/>
            <person name="Andreopoulos B."/>
            <person name="Lu D."/>
            <person name="Skrede I."/>
            <person name="Drula E."/>
            <person name="Henrissat B."/>
            <person name="Morin E."/>
            <person name="Kohler A."/>
            <person name="Barry K."/>
            <person name="LaButti K."/>
            <person name="Morin E."/>
            <person name="Salamov A."/>
            <person name="Lipzen A."/>
            <person name="Mereny Z."/>
            <person name="Hegedus B."/>
            <person name="Baldrian P."/>
            <person name="Stursova M."/>
            <person name="Weitz H."/>
            <person name="Taylor A."/>
            <person name="Grigoriev I.V."/>
            <person name="Nagy L.G."/>
            <person name="Martin F."/>
            <person name="Kauserud H."/>
        </authorList>
    </citation>
    <scope>NUCLEOTIDE SEQUENCE</scope>
    <source>
        <strain evidence="2">CBHHK188m</strain>
    </source>
</reference>
<evidence type="ECO:0000313" key="2">
    <source>
        <dbReference type="EMBL" id="KAJ7734371.1"/>
    </source>
</evidence>
<dbReference type="EMBL" id="JARJLG010000162">
    <property type="protein sequence ID" value="KAJ7734371.1"/>
    <property type="molecule type" value="Genomic_DNA"/>
</dbReference>
<proteinExistence type="predicted"/>
<keyword evidence="3" id="KW-1185">Reference proteome</keyword>
<organism evidence="2 3">
    <name type="scientific">Mycena maculata</name>
    <dbReference type="NCBI Taxonomy" id="230809"/>
    <lineage>
        <taxon>Eukaryota</taxon>
        <taxon>Fungi</taxon>
        <taxon>Dikarya</taxon>
        <taxon>Basidiomycota</taxon>
        <taxon>Agaricomycotina</taxon>
        <taxon>Agaricomycetes</taxon>
        <taxon>Agaricomycetidae</taxon>
        <taxon>Agaricales</taxon>
        <taxon>Marasmiineae</taxon>
        <taxon>Mycenaceae</taxon>
        <taxon>Mycena</taxon>
    </lineage>
</organism>
<comment type="caution">
    <text evidence="2">The sequence shown here is derived from an EMBL/GenBank/DDBJ whole genome shotgun (WGS) entry which is preliminary data.</text>
</comment>
<accession>A0AAD7I3K4</accession>
<feature type="compositionally biased region" description="Pro residues" evidence="1">
    <location>
        <begin position="181"/>
        <end position="192"/>
    </location>
</feature>
<sequence>MLHRKHEARLNRSFARAWTHPLLLLTTTMQRHPHPVQQSHLPPLYAPNPNANRNPPTQRAHAKPLRPAIKYPVGWSTNSVWGGSTAPDRDADSDTDTVRGTIGTSASVASSQSRAPGNEPAQERRVVNWVHDTGHHAPHFKSPFTAHTGTSYSYTSTHHTHSSGRSKAPSSHHRHSEKRPLPPVWVPRPAAPPVMQRAVSQPALQYQQQPPQAPPMMWVTPAPARS</sequence>
<gene>
    <name evidence="2" type="ORF">DFH07DRAFT_844919</name>
</gene>
<protein>
    <submittedName>
        <fullName evidence="2">Uncharacterized protein</fullName>
    </submittedName>
</protein>
<feature type="region of interest" description="Disordered" evidence="1">
    <location>
        <begin position="151"/>
        <end position="226"/>
    </location>
</feature>
<name>A0AAD7I3K4_9AGAR</name>